<accession>A0A5N6TZP6</accession>
<dbReference type="Gene3D" id="3.20.20.210">
    <property type="match status" value="1"/>
</dbReference>
<gene>
    <name evidence="1" type="ORF">BDV25DRAFT_128516</name>
</gene>
<dbReference type="OrthoDB" id="5422863at2759"/>
<dbReference type="EMBL" id="ML742064">
    <property type="protein sequence ID" value="KAE8151820.1"/>
    <property type="molecule type" value="Genomic_DNA"/>
</dbReference>
<proteinExistence type="predicted"/>
<dbReference type="Proteomes" id="UP000325780">
    <property type="component" value="Unassembled WGS sequence"/>
</dbReference>
<organism evidence="1 2">
    <name type="scientific">Aspergillus avenaceus</name>
    <dbReference type="NCBI Taxonomy" id="36643"/>
    <lineage>
        <taxon>Eukaryota</taxon>
        <taxon>Fungi</taxon>
        <taxon>Dikarya</taxon>
        <taxon>Ascomycota</taxon>
        <taxon>Pezizomycotina</taxon>
        <taxon>Eurotiomycetes</taxon>
        <taxon>Eurotiomycetidae</taxon>
        <taxon>Eurotiales</taxon>
        <taxon>Aspergillaceae</taxon>
        <taxon>Aspergillus</taxon>
        <taxon>Aspergillus subgen. Circumdati</taxon>
    </lineage>
</organism>
<protein>
    <submittedName>
        <fullName evidence="1">Uncharacterized protein</fullName>
    </submittedName>
</protein>
<dbReference type="AlphaFoldDB" id="A0A5N6TZP6"/>
<sequence>MANTTQSPSGVLLVGSIPLSSAEEVFTITSSELPNRLQSIPDGETGSRDNYIRWQDMCFPKETLKPHLGGIDLPPGYPGTFTLADVNPTHYDTVALESYKTFAKLRNEGIIPPGIRFQVSLPPPLNTIQGHVKQEFQAQIEPLYEQRMLEAVATIIDGIPAEDLALQWDLCFEITALEHQRGRLPDPFFKPHFSPVTEGILQRMQRLLAAVPGKIPLGLHLCYGDYQHRHFVEPTDLSLLVDLANQIATVSPRPLSWIHMPVPKSRHDRAYFDPLRHLDIGDTVHLYLGLVHPNDEEGTRRRISTAQSVVQRFGVATECGMGRTPRAELDSILAISRNVTTGGV</sequence>
<dbReference type="InterPro" id="IPR038071">
    <property type="entry name" value="UROD/MetE-like_sf"/>
</dbReference>
<dbReference type="SUPFAM" id="SSF51726">
    <property type="entry name" value="UROD/MetE-like"/>
    <property type="match status" value="1"/>
</dbReference>
<keyword evidence="2" id="KW-1185">Reference proteome</keyword>
<name>A0A5N6TZP6_ASPAV</name>
<evidence type="ECO:0000313" key="1">
    <source>
        <dbReference type="EMBL" id="KAE8151820.1"/>
    </source>
</evidence>
<reference evidence="1 2" key="1">
    <citation type="submission" date="2019-04" db="EMBL/GenBank/DDBJ databases">
        <title>Friends and foes A comparative genomics study of 23 Aspergillus species from section Flavi.</title>
        <authorList>
            <consortium name="DOE Joint Genome Institute"/>
            <person name="Kjaerbolling I."/>
            <person name="Vesth T."/>
            <person name="Frisvad J.C."/>
            <person name="Nybo J.L."/>
            <person name="Theobald S."/>
            <person name="Kildgaard S."/>
            <person name="Isbrandt T."/>
            <person name="Kuo A."/>
            <person name="Sato A."/>
            <person name="Lyhne E.K."/>
            <person name="Kogle M.E."/>
            <person name="Wiebenga A."/>
            <person name="Kun R.S."/>
            <person name="Lubbers R.J."/>
            <person name="Makela M.R."/>
            <person name="Barry K."/>
            <person name="Chovatia M."/>
            <person name="Clum A."/>
            <person name="Daum C."/>
            <person name="Haridas S."/>
            <person name="He G."/>
            <person name="LaButti K."/>
            <person name="Lipzen A."/>
            <person name="Mondo S."/>
            <person name="Riley R."/>
            <person name="Salamov A."/>
            <person name="Simmons B.A."/>
            <person name="Magnuson J.K."/>
            <person name="Henrissat B."/>
            <person name="Mortensen U.H."/>
            <person name="Larsen T.O."/>
            <person name="Devries R.P."/>
            <person name="Grigoriev I.V."/>
            <person name="Machida M."/>
            <person name="Baker S.E."/>
            <person name="Andersen M.R."/>
        </authorList>
    </citation>
    <scope>NUCLEOTIDE SEQUENCE [LARGE SCALE GENOMIC DNA]</scope>
    <source>
        <strain evidence="1 2">IBT 18842</strain>
    </source>
</reference>
<evidence type="ECO:0000313" key="2">
    <source>
        <dbReference type="Proteomes" id="UP000325780"/>
    </source>
</evidence>